<name>A0AAV6Z1M7_ENGPU</name>
<dbReference type="AlphaFoldDB" id="A0AAV6Z1M7"/>
<evidence type="ECO:0000313" key="16">
    <source>
        <dbReference type="EMBL" id="KAG8542268.1"/>
    </source>
</evidence>
<keyword evidence="9" id="KW-0249">Electron transport</keyword>
<evidence type="ECO:0000256" key="6">
    <source>
        <dbReference type="ARBA" id="ARBA00022692"/>
    </source>
</evidence>
<organism evidence="16 17">
    <name type="scientific">Engystomops pustulosus</name>
    <name type="common">Tungara frog</name>
    <name type="synonym">Physalaemus pustulosus</name>
    <dbReference type="NCBI Taxonomy" id="76066"/>
    <lineage>
        <taxon>Eukaryota</taxon>
        <taxon>Metazoa</taxon>
        <taxon>Chordata</taxon>
        <taxon>Craniata</taxon>
        <taxon>Vertebrata</taxon>
        <taxon>Euteleostomi</taxon>
        <taxon>Amphibia</taxon>
        <taxon>Batrachia</taxon>
        <taxon>Anura</taxon>
        <taxon>Neobatrachia</taxon>
        <taxon>Hyloidea</taxon>
        <taxon>Leptodactylidae</taxon>
        <taxon>Leiuperinae</taxon>
        <taxon>Engystomops</taxon>
    </lineage>
</organism>
<evidence type="ECO:0000313" key="17">
    <source>
        <dbReference type="Proteomes" id="UP000824782"/>
    </source>
</evidence>
<evidence type="ECO:0000256" key="5">
    <source>
        <dbReference type="ARBA" id="ARBA00022660"/>
    </source>
</evidence>
<dbReference type="Proteomes" id="UP000824782">
    <property type="component" value="Unassembled WGS sequence"/>
</dbReference>
<evidence type="ECO:0000256" key="2">
    <source>
        <dbReference type="ARBA" id="ARBA00013531"/>
    </source>
</evidence>
<evidence type="ECO:0000256" key="7">
    <source>
        <dbReference type="ARBA" id="ARBA00022723"/>
    </source>
</evidence>
<dbReference type="GO" id="GO:0046872">
    <property type="term" value="F:metal ion binding"/>
    <property type="evidence" value="ECO:0007669"/>
    <property type="project" value="UniProtKB-KW"/>
</dbReference>
<feature type="transmembrane region" description="Helical" evidence="14">
    <location>
        <begin position="36"/>
        <end position="57"/>
    </location>
</feature>
<keyword evidence="12" id="KW-0496">Mitochondrion</keyword>
<keyword evidence="4" id="KW-0349">Heme</keyword>
<reference evidence="16" key="1">
    <citation type="thesis" date="2020" institute="ProQuest LLC" country="789 East Eisenhower Parkway, Ann Arbor, MI, USA">
        <title>Comparative Genomics and Chromosome Evolution.</title>
        <authorList>
            <person name="Mudd A.B."/>
        </authorList>
    </citation>
    <scope>NUCLEOTIDE SEQUENCE</scope>
    <source>
        <strain evidence="16">237g6f4</strain>
        <tissue evidence="16">Blood</tissue>
    </source>
</reference>
<dbReference type="InterPro" id="IPR005797">
    <property type="entry name" value="Cyt_b/b6_N"/>
</dbReference>
<keyword evidence="3" id="KW-0813">Transport</keyword>
<dbReference type="InterPro" id="IPR005798">
    <property type="entry name" value="Cyt_b/b6_C"/>
</dbReference>
<dbReference type="Pfam" id="PF13631">
    <property type="entry name" value="Cytochrom_B_N_2"/>
    <property type="match status" value="1"/>
</dbReference>
<keyword evidence="6 14" id="KW-0812">Transmembrane</keyword>
<evidence type="ECO:0000256" key="1">
    <source>
        <dbReference type="ARBA" id="ARBA00004448"/>
    </source>
</evidence>
<evidence type="ECO:0000256" key="4">
    <source>
        <dbReference type="ARBA" id="ARBA00022617"/>
    </source>
</evidence>
<dbReference type="EMBL" id="WNYA01005309">
    <property type="protein sequence ID" value="KAG8542268.1"/>
    <property type="molecule type" value="Genomic_DNA"/>
</dbReference>
<dbReference type="GO" id="GO:0016491">
    <property type="term" value="F:oxidoreductase activity"/>
    <property type="evidence" value="ECO:0007669"/>
    <property type="project" value="UniProtKB-UniRule"/>
</dbReference>
<keyword evidence="5" id="KW-0679">Respiratory chain</keyword>
<evidence type="ECO:0000256" key="12">
    <source>
        <dbReference type="ARBA" id="ARBA00023128"/>
    </source>
</evidence>
<dbReference type="GO" id="GO:0022900">
    <property type="term" value="P:electron transport chain"/>
    <property type="evidence" value="ECO:0007669"/>
    <property type="project" value="UniProtKB-UniRule"/>
</dbReference>
<evidence type="ECO:0000256" key="11">
    <source>
        <dbReference type="ARBA" id="ARBA00023004"/>
    </source>
</evidence>
<evidence type="ECO:0000256" key="3">
    <source>
        <dbReference type="ARBA" id="ARBA00022448"/>
    </source>
</evidence>
<keyword evidence="11" id="KW-0408">Iron</keyword>
<comment type="caution">
    <text evidence="16">The sequence shown here is derived from an EMBL/GenBank/DDBJ whole genome shotgun (WGS) entry which is preliminary data.</text>
</comment>
<evidence type="ECO:0000259" key="15">
    <source>
        <dbReference type="PROSITE" id="PS51003"/>
    </source>
</evidence>
<evidence type="ECO:0000256" key="14">
    <source>
        <dbReference type="SAM" id="Phobius"/>
    </source>
</evidence>
<sequence>MLHLLFLHETGSSNPTGLNSNPDKVPFHAYFSYKDIFGFSILIAGLAVLSTFAPNILGDPDNFTPANPLVTPPTLNQNGIFYLLTLFFDLFLIN</sequence>
<protein>
    <recommendedName>
        <fullName evidence="2">Cytochrome b</fullName>
    </recommendedName>
</protein>
<proteinExistence type="predicted"/>
<keyword evidence="8" id="KW-0999">Mitochondrion inner membrane</keyword>
<dbReference type="GO" id="GO:0009055">
    <property type="term" value="F:electron transfer activity"/>
    <property type="evidence" value="ECO:0007669"/>
    <property type="project" value="InterPro"/>
</dbReference>
<keyword evidence="17" id="KW-1185">Reference proteome</keyword>
<dbReference type="InterPro" id="IPR036150">
    <property type="entry name" value="Cyt_b/b6_C_sf"/>
</dbReference>
<dbReference type="GO" id="GO:0005743">
    <property type="term" value="C:mitochondrial inner membrane"/>
    <property type="evidence" value="ECO:0007669"/>
    <property type="project" value="UniProtKB-SubCell"/>
</dbReference>
<dbReference type="Gene3D" id="1.20.810.10">
    <property type="entry name" value="Cytochrome Bc1 Complex, Chain C"/>
    <property type="match status" value="1"/>
</dbReference>
<evidence type="ECO:0000256" key="13">
    <source>
        <dbReference type="ARBA" id="ARBA00023136"/>
    </source>
</evidence>
<dbReference type="PROSITE" id="PS51003">
    <property type="entry name" value="CYTB_CTER"/>
    <property type="match status" value="1"/>
</dbReference>
<evidence type="ECO:0000256" key="9">
    <source>
        <dbReference type="ARBA" id="ARBA00022982"/>
    </source>
</evidence>
<dbReference type="InterPro" id="IPR027387">
    <property type="entry name" value="Cytb/b6-like_sf"/>
</dbReference>
<comment type="subcellular location">
    <subcellularLocation>
        <location evidence="1">Mitochondrion inner membrane</location>
        <topology evidence="1">Multi-pass membrane protein</topology>
    </subcellularLocation>
</comment>
<evidence type="ECO:0000256" key="8">
    <source>
        <dbReference type="ARBA" id="ARBA00022792"/>
    </source>
</evidence>
<feature type="domain" description="Cytochrome b/b6 C-terminal region profile" evidence="15">
    <location>
        <begin position="17"/>
        <end position="94"/>
    </location>
</feature>
<keyword evidence="10 14" id="KW-1133">Transmembrane helix</keyword>
<evidence type="ECO:0000256" key="10">
    <source>
        <dbReference type="ARBA" id="ARBA00022989"/>
    </source>
</evidence>
<accession>A0AAV6Z1M7</accession>
<keyword evidence="7" id="KW-0479">Metal-binding</keyword>
<gene>
    <name evidence="16" type="ORF">GDO81_027091</name>
</gene>
<dbReference type="SUPFAM" id="SSF81648">
    <property type="entry name" value="a domain/subunit of cytochrome bc1 complex (Ubiquinol-cytochrome c reductase)"/>
    <property type="match status" value="1"/>
</dbReference>
<keyword evidence="13 14" id="KW-0472">Membrane</keyword>